<organism evidence="1 2">
    <name type="scientific">Candidatus Lambdaproteobacteria bacterium RIFOXYD2_FULL_50_16</name>
    <dbReference type="NCBI Taxonomy" id="1817772"/>
    <lineage>
        <taxon>Bacteria</taxon>
        <taxon>Pseudomonadati</taxon>
        <taxon>Pseudomonadota</taxon>
        <taxon>Candidatus Lambdaproteobacteria</taxon>
    </lineage>
</organism>
<name>A0A1F6G9I2_9PROT</name>
<dbReference type="STRING" id="1817772.A2527_06110"/>
<dbReference type="Proteomes" id="UP000178449">
    <property type="component" value="Unassembled WGS sequence"/>
</dbReference>
<sequence>MSEITKIGPLVGKGIEVKKTHKEASEGAFAEQLFKSAQAVDQAIDKMLQGAQAGNMDAQVNEIGKTIQSVAGIMENLSPDAGEKVHTPAKLVTSRYEKMDPNAKG</sequence>
<dbReference type="AlphaFoldDB" id="A0A1F6G9I2"/>
<proteinExistence type="predicted"/>
<evidence type="ECO:0000313" key="1">
    <source>
        <dbReference type="EMBL" id="OGG94769.1"/>
    </source>
</evidence>
<reference evidence="1 2" key="1">
    <citation type="journal article" date="2016" name="Nat. Commun.">
        <title>Thousands of microbial genomes shed light on interconnected biogeochemical processes in an aquifer system.</title>
        <authorList>
            <person name="Anantharaman K."/>
            <person name="Brown C.T."/>
            <person name="Hug L.A."/>
            <person name="Sharon I."/>
            <person name="Castelle C.J."/>
            <person name="Probst A.J."/>
            <person name="Thomas B.C."/>
            <person name="Singh A."/>
            <person name="Wilkins M.J."/>
            <person name="Karaoz U."/>
            <person name="Brodie E.L."/>
            <person name="Williams K.H."/>
            <person name="Hubbard S.S."/>
            <person name="Banfield J.F."/>
        </authorList>
    </citation>
    <scope>NUCLEOTIDE SEQUENCE [LARGE SCALE GENOMIC DNA]</scope>
</reference>
<evidence type="ECO:0000313" key="2">
    <source>
        <dbReference type="Proteomes" id="UP000178449"/>
    </source>
</evidence>
<gene>
    <name evidence="1" type="ORF">A2527_06110</name>
</gene>
<accession>A0A1F6G9I2</accession>
<dbReference type="EMBL" id="MFNE01000035">
    <property type="protein sequence ID" value="OGG94769.1"/>
    <property type="molecule type" value="Genomic_DNA"/>
</dbReference>
<protein>
    <submittedName>
        <fullName evidence="1">Uncharacterized protein</fullName>
    </submittedName>
</protein>
<comment type="caution">
    <text evidence="1">The sequence shown here is derived from an EMBL/GenBank/DDBJ whole genome shotgun (WGS) entry which is preliminary data.</text>
</comment>